<keyword evidence="2" id="KW-1185">Reference proteome</keyword>
<gene>
    <name evidence="1" type="ORF">L3X38_025715</name>
</gene>
<dbReference type="EMBL" id="JAJFAZ020000004">
    <property type="protein sequence ID" value="KAI5335582.1"/>
    <property type="molecule type" value="Genomic_DNA"/>
</dbReference>
<proteinExistence type="predicted"/>
<sequence>MWDFVQVVVVVTRVLEIRFGNWELWQNTLWRKKNNMFLVVEEIVEEEKHHVMVVQEIVEKGVQNELAIEQQLANVVLNSDEGEAI</sequence>
<dbReference type="AlphaFoldDB" id="A0AAD4W4Y3"/>
<organism evidence="1 2">
    <name type="scientific">Prunus dulcis</name>
    <name type="common">Almond</name>
    <name type="synonym">Amygdalus dulcis</name>
    <dbReference type="NCBI Taxonomy" id="3755"/>
    <lineage>
        <taxon>Eukaryota</taxon>
        <taxon>Viridiplantae</taxon>
        <taxon>Streptophyta</taxon>
        <taxon>Embryophyta</taxon>
        <taxon>Tracheophyta</taxon>
        <taxon>Spermatophyta</taxon>
        <taxon>Magnoliopsida</taxon>
        <taxon>eudicotyledons</taxon>
        <taxon>Gunneridae</taxon>
        <taxon>Pentapetalae</taxon>
        <taxon>rosids</taxon>
        <taxon>fabids</taxon>
        <taxon>Rosales</taxon>
        <taxon>Rosaceae</taxon>
        <taxon>Amygdaloideae</taxon>
        <taxon>Amygdaleae</taxon>
        <taxon>Prunus</taxon>
    </lineage>
</organism>
<accession>A0AAD4W4Y3</accession>
<reference evidence="1 2" key="1">
    <citation type="journal article" date="2022" name="G3 (Bethesda)">
        <title>Whole-genome sequence and methylome profiling of the almond [Prunus dulcis (Mill.) D.A. Webb] cultivar 'Nonpareil'.</title>
        <authorList>
            <person name="D'Amico-Willman K.M."/>
            <person name="Ouma W.Z."/>
            <person name="Meulia T."/>
            <person name="Sideli G.M."/>
            <person name="Gradziel T.M."/>
            <person name="Fresnedo-Ramirez J."/>
        </authorList>
    </citation>
    <scope>NUCLEOTIDE SEQUENCE [LARGE SCALE GENOMIC DNA]</scope>
    <source>
        <strain evidence="1">Clone GOH B32 T37-40</strain>
    </source>
</reference>
<protein>
    <submittedName>
        <fullName evidence="1">Uncharacterized protein</fullName>
    </submittedName>
</protein>
<dbReference type="Proteomes" id="UP001054821">
    <property type="component" value="Chromosome 4"/>
</dbReference>
<evidence type="ECO:0000313" key="2">
    <source>
        <dbReference type="Proteomes" id="UP001054821"/>
    </source>
</evidence>
<evidence type="ECO:0000313" key="1">
    <source>
        <dbReference type="EMBL" id="KAI5335582.1"/>
    </source>
</evidence>
<name>A0AAD4W4Y3_PRUDU</name>
<comment type="caution">
    <text evidence="1">The sequence shown here is derived from an EMBL/GenBank/DDBJ whole genome shotgun (WGS) entry which is preliminary data.</text>
</comment>